<gene>
    <name evidence="1" type="ORF">H0A61_01624</name>
</gene>
<evidence type="ECO:0000313" key="2">
    <source>
        <dbReference type="Proteomes" id="UP000662904"/>
    </source>
</evidence>
<sequence>MINITIKAEGIKESSGISFKVKANSSILDAMKQIIESKQSGYDFLSNVFFHEEKDYSVKVYMVLVNNKIVRYTNFDNYKLCDRDEITIILPFAGG</sequence>
<reference evidence="1" key="1">
    <citation type="submission" date="2020-07" db="EMBL/GenBank/DDBJ databases">
        <title>Koleobacter methoxysyntrophicus gen. nov., sp. nov., a novel anaerobic bacterium isolated from deep subsurface oil field and proposal of Koleobacterales ord. nov. in the phylum Firmicutes.</title>
        <authorList>
            <person name="Sakamoto S."/>
            <person name="Tamaki H."/>
        </authorList>
    </citation>
    <scope>NUCLEOTIDE SEQUENCE</scope>
    <source>
        <strain evidence="1">NRmbB1</strain>
    </source>
</reference>
<evidence type="ECO:0000313" key="1">
    <source>
        <dbReference type="EMBL" id="QSQ09263.1"/>
    </source>
</evidence>
<organism evidence="1 2">
    <name type="scientific">Koleobacter methoxysyntrophicus</name>
    <dbReference type="NCBI Taxonomy" id="2751313"/>
    <lineage>
        <taxon>Bacteria</taxon>
        <taxon>Bacillati</taxon>
        <taxon>Bacillota</taxon>
        <taxon>Clostridia</taxon>
        <taxon>Koleobacterales</taxon>
        <taxon>Koleobacteraceae</taxon>
        <taxon>Koleobacter</taxon>
    </lineage>
</organism>
<keyword evidence="2" id="KW-1185">Reference proteome</keyword>
<evidence type="ECO:0008006" key="3">
    <source>
        <dbReference type="Google" id="ProtNLM"/>
    </source>
</evidence>
<dbReference type="EMBL" id="CP059066">
    <property type="protein sequence ID" value="QSQ09263.1"/>
    <property type="molecule type" value="Genomic_DNA"/>
</dbReference>
<accession>A0A8A0RLY7</accession>
<name>A0A8A0RLY7_9FIRM</name>
<dbReference type="InterPro" id="IPR003749">
    <property type="entry name" value="ThiS/MoaD-like"/>
</dbReference>
<dbReference type="Pfam" id="PF02597">
    <property type="entry name" value="ThiS"/>
    <property type="match status" value="1"/>
</dbReference>
<dbReference type="SUPFAM" id="SSF54285">
    <property type="entry name" value="MoaD/ThiS"/>
    <property type="match status" value="1"/>
</dbReference>
<dbReference type="KEGG" id="kme:H0A61_01624"/>
<proteinExistence type="predicted"/>
<dbReference type="AlphaFoldDB" id="A0A8A0RLY7"/>
<dbReference type="Gene3D" id="3.10.20.30">
    <property type="match status" value="1"/>
</dbReference>
<dbReference type="Proteomes" id="UP000662904">
    <property type="component" value="Chromosome"/>
</dbReference>
<dbReference type="InterPro" id="IPR012675">
    <property type="entry name" value="Beta-grasp_dom_sf"/>
</dbReference>
<dbReference type="RefSeq" id="WP_206706623.1">
    <property type="nucleotide sequence ID" value="NZ_CP059066.1"/>
</dbReference>
<dbReference type="InterPro" id="IPR016155">
    <property type="entry name" value="Mopterin_synth/thiamin_S_b"/>
</dbReference>
<protein>
    <recommendedName>
        <fullName evidence="3">ThiS family protein</fullName>
    </recommendedName>
</protein>